<feature type="region of interest" description="Disordered" evidence="1">
    <location>
        <begin position="1"/>
        <end position="71"/>
    </location>
</feature>
<dbReference type="Gene3D" id="1.10.8.1060">
    <property type="entry name" value="Corynebacterium glutamicum thioredoxin-dependent arsenate reductase, N-terminal domain"/>
    <property type="match status" value="1"/>
</dbReference>
<dbReference type="Proteomes" id="UP000276888">
    <property type="component" value="Chromosome"/>
</dbReference>
<sequence>MSDSDTPDDTYLAQTGFASTTRGDRGPAPEEDEILIEERRAGAADEGVDAHESPVPPAAEETPEEAAERARLEEADVEKVVERLAERFSDVPVEVVEETVTEIHESMEDAAVRDFVPRIVEHDARDRLREVEEEIDGSSADEAPSAR</sequence>
<dbReference type="KEGG" id="mlv:CVS47_02745"/>
<feature type="compositionally biased region" description="Basic and acidic residues" evidence="1">
    <location>
        <begin position="36"/>
        <end position="52"/>
    </location>
</feature>
<evidence type="ECO:0000313" key="3">
    <source>
        <dbReference type="Proteomes" id="UP000276888"/>
    </source>
</evidence>
<reference evidence="2 3" key="1">
    <citation type="submission" date="2018-08" db="EMBL/GenBank/DDBJ databases">
        <title>Microbacterium lemovicicum sp. nov., a bacterium isolated from a natural uranium-rich soil.</title>
        <authorList>
            <person name="ORTET P."/>
        </authorList>
    </citation>
    <scope>NUCLEOTIDE SEQUENCE [LARGE SCALE GENOMIC DNA]</scope>
    <source>
        <strain evidence="2 3">Viu22</strain>
    </source>
</reference>
<dbReference type="RefSeq" id="WP_206502636.1">
    <property type="nucleotide sequence ID" value="NZ_CP031423.1"/>
</dbReference>
<organism evidence="2 3">
    <name type="scientific">Microbacterium lemovicicum</name>
    <dbReference type="NCBI Taxonomy" id="1072463"/>
    <lineage>
        <taxon>Bacteria</taxon>
        <taxon>Bacillati</taxon>
        <taxon>Actinomycetota</taxon>
        <taxon>Actinomycetes</taxon>
        <taxon>Micrococcales</taxon>
        <taxon>Microbacteriaceae</taxon>
        <taxon>Microbacterium</taxon>
    </lineage>
</organism>
<protein>
    <submittedName>
        <fullName evidence="2">Uncharacterized protein</fullName>
    </submittedName>
</protein>
<name>A0A3Q9J171_9MICO</name>
<dbReference type="NCBIfam" id="NF046112">
    <property type="entry name" value="MSMEG_6209_Nter"/>
    <property type="match status" value="1"/>
</dbReference>
<evidence type="ECO:0000313" key="2">
    <source>
        <dbReference type="EMBL" id="AZS38094.1"/>
    </source>
</evidence>
<feature type="compositionally biased region" description="Polar residues" evidence="1">
    <location>
        <begin position="12"/>
        <end position="21"/>
    </location>
</feature>
<proteinExistence type="predicted"/>
<accession>A0A3Q9J171</accession>
<keyword evidence="3" id="KW-1185">Reference proteome</keyword>
<gene>
    <name evidence="2" type="ORF">CVS47_02745</name>
</gene>
<dbReference type="AlphaFoldDB" id="A0A3Q9J171"/>
<dbReference type="EMBL" id="CP031423">
    <property type="protein sequence ID" value="AZS38094.1"/>
    <property type="molecule type" value="Genomic_DNA"/>
</dbReference>
<evidence type="ECO:0000256" key="1">
    <source>
        <dbReference type="SAM" id="MobiDB-lite"/>
    </source>
</evidence>